<dbReference type="InterPro" id="IPR037021">
    <property type="entry name" value="RnfH_sf"/>
</dbReference>
<name>A0A1E3UYK6_9GAMM</name>
<dbReference type="NCBIfam" id="NF002490">
    <property type="entry name" value="PRK01777.1"/>
    <property type="match status" value="1"/>
</dbReference>
<dbReference type="EMBL" id="JAOTLW010000001">
    <property type="protein sequence ID" value="MDI5830217.1"/>
    <property type="molecule type" value="Genomic_DNA"/>
</dbReference>
<reference evidence="5 7" key="3">
    <citation type="submission" date="2022-09" db="EMBL/GenBank/DDBJ databases">
        <title>The outer-membrane cytochrome OmcA is essential for infection of Shewanella oneidensis by a zebrafish-associated bacteriophage.</title>
        <authorList>
            <person name="Grenfell A.W."/>
            <person name="Intile P."/>
            <person name="Mcfarlane J."/>
            <person name="Leung D."/>
            <person name="Abdalla K."/>
            <person name="Wold M."/>
            <person name="Kees E."/>
            <person name="Gralnick J."/>
        </authorList>
    </citation>
    <scope>NUCLEOTIDE SEQUENCE [LARGE SCALE GENOMIC DNA]</scope>
    <source>
        <strain evidence="5 7">NF-5</strain>
    </source>
</reference>
<gene>
    <name evidence="4" type="ORF">E2650_00535</name>
    <name evidence="5" type="ORF">ODY93_01455</name>
    <name evidence="6" type="ORF">QM089_04025</name>
</gene>
<dbReference type="InterPro" id="IPR016155">
    <property type="entry name" value="Mopterin_synth/thiamin_S_b"/>
</dbReference>
<feature type="region of interest" description="Disordered" evidence="3">
    <location>
        <begin position="88"/>
        <end position="111"/>
    </location>
</feature>
<dbReference type="OrthoDB" id="9796575at2"/>
<comment type="caution">
    <text evidence="6">The sequence shown here is derived from an EMBL/GenBank/DDBJ whole genome shotgun (WGS) entry which is preliminary data.</text>
</comment>
<dbReference type="AlphaFoldDB" id="A0A1E3UYK6"/>
<dbReference type="SUPFAM" id="SSF54285">
    <property type="entry name" value="MoaD/ThiS"/>
    <property type="match status" value="1"/>
</dbReference>
<dbReference type="HAMAP" id="MF_00460">
    <property type="entry name" value="UPF0125_RnfH"/>
    <property type="match status" value="1"/>
</dbReference>
<dbReference type="Proteomes" id="UP001187859">
    <property type="component" value="Unassembled WGS sequence"/>
</dbReference>
<evidence type="ECO:0000256" key="2">
    <source>
        <dbReference type="HAMAP-Rule" id="MF_00460"/>
    </source>
</evidence>
<accession>A0A1E3UYK6</accession>
<evidence type="ECO:0000313" key="4">
    <source>
        <dbReference type="EMBL" id="MDG5898413.1"/>
    </source>
</evidence>
<dbReference type="Pfam" id="PF03658">
    <property type="entry name" value="Ub-RnfH"/>
    <property type="match status" value="1"/>
</dbReference>
<evidence type="ECO:0000313" key="8">
    <source>
        <dbReference type="Proteomes" id="UP001187859"/>
    </source>
</evidence>
<dbReference type="EMBL" id="SUNE01000001">
    <property type="protein sequence ID" value="MDG5898413.1"/>
    <property type="molecule type" value="Genomic_DNA"/>
</dbReference>
<sequence>MTNEADKFVVDVIYALPTQQKVISVSVLPGTSAIDIVRQSNMVSFFPEIDLETVKLGVFSNVIKHDQVILPGQRVEIYRPLIADPKDVRRRRADKAKDEGRANKVTGGRVS</sequence>
<dbReference type="Proteomes" id="UP001152518">
    <property type="component" value="Unassembled WGS sequence"/>
</dbReference>
<organism evidence="6 8">
    <name type="scientific">Shewanella xiamenensis</name>
    <dbReference type="NCBI Taxonomy" id="332186"/>
    <lineage>
        <taxon>Bacteria</taxon>
        <taxon>Pseudomonadati</taxon>
        <taxon>Pseudomonadota</taxon>
        <taxon>Gammaproteobacteria</taxon>
        <taxon>Alteromonadales</taxon>
        <taxon>Shewanellaceae</taxon>
        <taxon>Shewanella</taxon>
    </lineage>
</organism>
<evidence type="ECO:0000313" key="5">
    <source>
        <dbReference type="EMBL" id="MDI5830217.1"/>
    </source>
</evidence>
<dbReference type="InterPro" id="IPR005346">
    <property type="entry name" value="RnfH"/>
</dbReference>
<reference evidence="4" key="1">
    <citation type="journal article" date="2019" name="Int J Environ Res Public Health">
        <title>Characterization of Chromosome-Mediated BlaOXA-894 in Shewanella xiamenensis Isolated from Pig Wastewater.</title>
        <authorList>
            <person name="Zou H."/>
            <person name="Zhou Z."/>
            <person name="Xia H."/>
            <person name="Zhao Q."/>
            <person name="Li X."/>
        </authorList>
    </citation>
    <scope>NUCLEOTIDE SEQUENCE</scope>
    <source>
        <strain evidence="4">2015oxa</strain>
    </source>
</reference>
<proteinExistence type="inferred from homology"/>
<dbReference type="PANTHER" id="PTHR37483">
    <property type="entry name" value="UPF0125 PROTEIN RATB"/>
    <property type="match status" value="1"/>
</dbReference>
<keyword evidence="7" id="KW-1185">Reference proteome</keyword>
<evidence type="ECO:0000256" key="1">
    <source>
        <dbReference type="ARBA" id="ARBA00010645"/>
    </source>
</evidence>
<reference evidence="6" key="4">
    <citation type="submission" date="2023-05" db="EMBL/GenBank/DDBJ databases">
        <title>Colonisation of extended spectrum b-lactamase- and carbapenemase-producing bacteria on hospital surfaces from low- and middle-income countries.</title>
        <authorList>
            <person name="Nieto-Rosado M."/>
            <person name="Sands K."/>
            <person name="Iregbu K."/>
            <person name="Zahra R."/>
            <person name="Mazarati J.B."/>
            <person name="Mehtar S."/>
            <person name="Barnards-Group B."/>
            <person name="Walsh T.R."/>
        </authorList>
    </citation>
    <scope>NUCLEOTIDE SEQUENCE</scope>
    <source>
        <strain evidence="6">PP-E493</strain>
    </source>
</reference>
<evidence type="ECO:0000313" key="6">
    <source>
        <dbReference type="EMBL" id="MDV5389450.1"/>
    </source>
</evidence>
<comment type="similarity">
    <text evidence="1 2">Belongs to the UPF0125 (RnfH) family.</text>
</comment>
<evidence type="ECO:0000256" key="3">
    <source>
        <dbReference type="SAM" id="MobiDB-lite"/>
    </source>
</evidence>
<protein>
    <recommendedName>
        <fullName evidence="2">UPF0125 protein E2650_00535</fullName>
    </recommendedName>
</protein>
<evidence type="ECO:0000313" key="7">
    <source>
        <dbReference type="Proteomes" id="UP001159075"/>
    </source>
</evidence>
<dbReference type="RefSeq" id="WP_037415988.1">
    <property type="nucleotide sequence ID" value="NZ_AP025014.1"/>
</dbReference>
<reference evidence="4" key="2">
    <citation type="submission" date="2019-04" db="EMBL/GenBank/DDBJ databases">
        <authorList>
            <person name="Zou H."/>
        </authorList>
    </citation>
    <scope>NUCLEOTIDE SEQUENCE</scope>
    <source>
        <strain evidence="4">2015oxa</strain>
    </source>
</reference>
<dbReference type="EMBL" id="JASGOQ010000001">
    <property type="protein sequence ID" value="MDV5389450.1"/>
    <property type="molecule type" value="Genomic_DNA"/>
</dbReference>
<dbReference type="Proteomes" id="UP001159075">
    <property type="component" value="Unassembled WGS sequence"/>
</dbReference>
<dbReference type="Gene3D" id="3.10.20.280">
    <property type="entry name" value="RnfH-like"/>
    <property type="match status" value="1"/>
</dbReference>
<dbReference type="PANTHER" id="PTHR37483:SF1">
    <property type="entry name" value="UPF0125 PROTEIN RATB"/>
    <property type="match status" value="1"/>
</dbReference>